<accession>A0A183B2A0</accession>
<evidence type="ECO:0000313" key="4">
    <source>
        <dbReference type="WBParaSite" id="ECPE_0001337401-mRNA-1"/>
    </source>
</evidence>
<dbReference type="AlphaFoldDB" id="A0A183B2A0"/>
<proteinExistence type="predicted"/>
<sequence length="132" mass="14671">MTRRESNRAPPKELPKVPPVLLNPHVVVIVDLLEDGMDSQIGSDKTDSEQPMLSQKPTYLSKLPDLEETEVAAVFSGVMPVEEIRVNEKRYLEEKEALVLLHANACSIRKKRAELATAAEGTIVDPIVRSEI</sequence>
<protein>
    <submittedName>
        <fullName evidence="4">Reverse transcriptase domain-containing protein</fullName>
    </submittedName>
</protein>
<dbReference type="EMBL" id="UZAN01054841">
    <property type="protein sequence ID" value="VDP90607.1"/>
    <property type="molecule type" value="Genomic_DNA"/>
</dbReference>
<gene>
    <name evidence="2" type="ORF">ECPE_LOCUS13335</name>
</gene>
<evidence type="ECO:0000313" key="2">
    <source>
        <dbReference type="EMBL" id="VDP90607.1"/>
    </source>
</evidence>
<feature type="compositionally biased region" description="Polar residues" evidence="1">
    <location>
        <begin position="49"/>
        <end position="58"/>
    </location>
</feature>
<reference evidence="2 3" key="2">
    <citation type="submission" date="2018-11" db="EMBL/GenBank/DDBJ databases">
        <authorList>
            <consortium name="Pathogen Informatics"/>
        </authorList>
    </citation>
    <scope>NUCLEOTIDE SEQUENCE [LARGE SCALE GENOMIC DNA]</scope>
    <source>
        <strain evidence="2 3">Egypt</strain>
    </source>
</reference>
<evidence type="ECO:0000256" key="1">
    <source>
        <dbReference type="SAM" id="MobiDB-lite"/>
    </source>
</evidence>
<dbReference type="WBParaSite" id="ECPE_0001337401-mRNA-1">
    <property type="protein sequence ID" value="ECPE_0001337401-mRNA-1"/>
    <property type="gene ID" value="ECPE_0001337401"/>
</dbReference>
<keyword evidence="3" id="KW-1185">Reference proteome</keyword>
<name>A0A183B2A0_9TREM</name>
<reference evidence="4" key="1">
    <citation type="submission" date="2016-06" db="UniProtKB">
        <authorList>
            <consortium name="WormBaseParasite"/>
        </authorList>
    </citation>
    <scope>IDENTIFICATION</scope>
</reference>
<feature type="region of interest" description="Disordered" evidence="1">
    <location>
        <begin position="39"/>
        <end position="61"/>
    </location>
</feature>
<evidence type="ECO:0000313" key="3">
    <source>
        <dbReference type="Proteomes" id="UP000272942"/>
    </source>
</evidence>
<dbReference type="Proteomes" id="UP000272942">
    <property type="component" value="Unassembled WGS sequence"/>
</dbReference>
<organism evidence="4">
    <name type="scientific">Echinostoma caproni</name>
    <dbReference type="NCBI Taxonomy" id="27848"/>
    <lineage>
        <taxon>Eukaryota</taxon>
        <taxon>Metazoa</taxon>
        <taxon>Spiralia</taxon>
        <taxon>Lophotrochozoa</taxon>
        <taxon>Platyhelminthes</taxon>
        <taxon>Trematoda</taxon>
        <taxon>Digenea</taxon>
        <taxon>Plagiorchiida</taxon>
        <taxon>Echinostomata</taxon>
        <taxon>Echinostomatoidea</taxon>
        <taxon>Echinostomatidae</taxon>
        <taxon>Echinostoma</taxon>
    </lineage>
</organism>